<dbReference type="InterPro" id="IPR006287">
    <property type="entry name" value="DJ-1"/>
</dbReference>
<evidence type="ECO:0000313" key="3">
    <source>
        <dbReference type="Proteomes" id="UP001156836"/>
    </source>
</evidence>
<dbReference type="Proteomes" id="UP001156836">
    <property type="component" value="Unassembled WGS sequence"/>
</dbReference>
<dbReference type="Gene3D" id="3.40.50.880">
    <property type="match status" value="1"/>
</dbReference>
<proteinExistence type="predicted"/>
<dbReference type="RefSeq" id="WP_018747685.1">
    <property type="nucleotide sequence ID" value="NZ_BAABUF010000009.1"/>
</dbReference>
<gene>
    <name evidence="2" type="primary">thiJ</name>
    <name evidence="2" type="ORF">GCM10007860_14070</name>
</gene>
<comment type="caution">
    <text evidence="2">The sequence shown here is derived from an EMBL/GenBank/DDBJ whole genome shotgun (WGS) entry which is preliminary data.</text>
</comment>
<evidence type="ECO:0000313" key="2">
    <source>
        <dbReference type="EMBL" id="GLS04260.1"/>
    </source>
</evidence>
<dbReference type="PANTHER" id="PTHR48094:SF12">
    <property type="entry name" value="PARKINSON DISEASE PROTEIN 7 HOMOLOG"/>
    <property type="match status" value="1"/>
</dbReference>
<reference evidence="3" key="1">
    <citation type="journal article" date="2019" name="Int. J. Syst. Evol. Microbiol.">
        <title>The Global Catalogue of Microorganisms (GCM) 10K type strain sequencing project: providing services to taxonomists for standard genome sequencing and annotation.</title>
        <authorList>
            <consortium name="The Broad Institute Genomics Platform"/>
            <consortium name="The Broad Institute Genome Sequencing Center for Infectious Disease"/>
            <person name="Wu L."/>
            <person name="Ma J."/>
        </authorList>
    </citation>
    <scope>NUCLEOTIDE SEQUENCE [LARGE SCALE GENOMIC DNA]</scope>
    <source>
        <strain evidence="3">NBRC 104970</strain>
    </source>
</reference>
<dbReference type="InterPro" id="IPR050325">
    <property type="entry name" value="Prot/Nucl_acid_deglycase"/>
</dbReference>
<protein>
    <submittedName>
        <fullName evidence="2">4-methyl-5(B-hydroxyethyl)-thiazole monophosphate biosynthesis protein</fullName>
    </submittedName>
</protein>
<dbReference type="SUPFAM" id="SSF52317">
    <property type="entry name" value="Class I glutamine amidotransferase-like"/>
    <property type="match status" value="1"/>
</dbReference>
<feature type="domain" description="DJ-1/PfpI" evidence="1">
    <location>
        <begin position="5"/>
        <end position="165"/>
    </location>
</feature>
<organism evidence="2 3">
    <name type="scientific">Chitiniphilus shinanonensis</name>
    <dbReference type="NCBI Taxonomy" id="553088"/>
    <lineage>
        <taxon>Bacteria</taxon>
        <taxon>Pseudomonadati</taxon>
        <taxon>Pseudomonadota</taxon>
        <taxon>Betaproteobacteria</taxon>
        <taxon>Neisseriales</taxon>
        <taxon>Chitinibacteraceae</taxon>
        <taxon>Chitiniphilus</taxon>
    </lineage>
</organism>
<name>A0ABQ6BQG1_9NEIS</name>
<dbReference type="PANTHER" id="PTHR48094">
    <property type="entry name" value="PROTEIN/NUCLEIC ACID DEGLYCASE DJ-1-RELATED"/>
    <property type="match status" value="1"/>
</dbReference>
<accession>A0ABQ6BQG1</accession>
<dbReference type="NCBIfam" id="TIGR01383">
    <property type="entry name" value="not_thiJ"/>
    <property type="match status" value="1"/>
</dbReference>
<dbReference type="InterPro" id="IPR029062">
    <property type="entry name" value="Class_I_gatase-like"/>
</dbReference>
<dbReference type="Pfam" id="PF01965">
    <property type="entry name" value="DJ-1_PfpI"/>
    <property type="match status" value="1"/>
</dbReference>
<dbReference type="CDD" id="cd03135">
    <property type="entry name" value="GATase1_DJ-1"/>
    <property type="match status" value="1"/>
</dbReference>
<dbReference type="EMBL" id="BSOZ01000015">
    <property type="protein sequence ID" value="GLS04260.1"/>
    <property type="molecule type" value="Genomic_DNA"/>
</dbReference>
<evidence type="ECO:0000259" key="1">
    <source>
        <dbReference type="Pfam" id="PF01965"/>
    </source>
</evidence>
<sequence>MSLAHVYLAPGFEEVEALTIVDVLRRAGVETLLVALDDQLSVTGAHDVVVHADRTFAAVEGQLADAIVLPGGPGAEALASHPGVTARLRAHQGAGKRVAAICAAPSVLSRAGVLEGRKATCFPGYEEKLRQGGAEYAGYNVVHDGQFTTGRGPATAGLFALELARQLAGEEAALKVGRAMLYV</sequence>
<keyword evidence="3" id="KW-1185">Reference proteome</keyword>
<dbReference type="InterPro" id="IPR002818">
    <property type="entry name" value="DJ-1/PfpI"/>
</dbReference>